<protein>
    <recommendedName>
        <fullName evidence="4">Anaerobic glycerol-3-phosphate dehydrogenase subunit B</fullName>
        <shortName evidence="4">Anaerobic G-3-P dehydrogenase subunit B</shortName>
        <shortName evidence="4">Anaerobic G3Pdhase B</shortName>
        <ecNumber evidence="4">1.1.5.3</ecNumber>
    </recommendedName>
</protein>
<evidence type="ECO:0000256" key="2">
    <source>
        <dbReference type="ARBA" id="ARBA00022643"/>
    </source>
</evidence>
<dbReference type="NCBIfam" id="TIGR03378">
    <property type="entry name" value="glycerol3P_GlpB"/>
    <property type="match status" value="1"/>
</dbReference>
<evidence type="ECO:0000256" key="1">
    <source>
        <dbReference type="ARBA" id="ARBA00022630"/>
    </source>
</evidence>
<keyword evidence="2 4" id="KW-0288">FMN</keyword>
<dbReference type="SUPFAM" id="SSF51905">
    <property type="entry name" value="FAD/NAD(P)-binding domain"/>
    <property type="match status" value="1"/>
</dbReference>
<dbReference type="NCBIfam" id="NF003720">
    <property type="entry name" value="PRK05329.1-3"/>
    <property type="match status" value="1"/>
</dbReference>
<dbReference type="Gene3D" id="3.50.50.60">
    <property type="entry name" value="FAD/NAD(P)-binding domain"/>
    <property type="match status" value="1"/>
</dbReference>
<dbReference type="RefSeq" id="WP_206369100.1">
    <property type="nucleotide sequence ID" value="NZ_CAWPTM010000178.1"/>
</dbReference>
<accession>A0ABS2ZXG8</accession>
<gene>
    <name evidence="4 6" type="primary">glpB</name>
    <name evidence="6" type="ORF">JYA62_04645</name>
</gene>
<comment type="cofactor">
    <cofactor evidence="4">
        <name>FMN</name>
        <dbReference type="ChEBI" id="CHEBI:58210"/>
    </cofactor>
</comment>
<dbReference type="EMBL" id="JAFHLB010000004">
    <property type="protein sequence ID" value="MBN3576956.1"/>
    <property type="molecule type" value="Genomic_DNA"/>
</dbReference>
<comment type="function">
    <text evidence="4">Conversion of glycerol 3-phosphate to dihydroxyacetone. Uses fumarate or nitrate as electron acceptor.</text>
</comment>
<sequence length="434" mass="48033">MKYDVVVIGGGIAGYCSALKCLESGLKTVLINQGHSSLHFSSGSIDVLGNLPNGLEVTDPFESIPVLKALSSEHPYSKLSVSEIKRALLWFQATLSETGVSLSSNPNGQNHYRITPLGTIKPTWLSQPYVHQWLPNSSLKRLVLISIDGFRDFQPQLALDNLNQIEEFRQVEKKILSVRIPGFDSLRQNPNELRSIDIAQTLKQPKAFSSFVHQLSAGATADDLVILPAIMGNGDGLTLMERLQSETQLCFHEVPTMPPSLLGIRLEEALQGMFTKMGGIQLKGDKVVSAHWHQDRKAIRSIQTANLEDFPLIAKHYVLASGSYFSHGLIAESNQIIEPIFNLDVHYHQDRRQWRDKDFFSQSSHPFMQYGVITDCDFNPTLNSQTVRNLHCCGSVLAHYDPIQQGCGGGVAIASAFHVANNIIHAIALEETLV</sequence>
<keyword evidence="1 4" id="KW-0285">Flavoprotein</keyword>
<feature type="domain" description="FAD-dependent oxidoreductase 2 FAD-binding" evidence="5">
    <location>
        <begin position="4"/>
        <end position="411"/>
    </location>
</feature>
<proteinExistence type="inferred from homology"/>
<dbReference type="InterPro" id="IPR003953">
    <property type="entry name" value="FAD-dep_OxRdtase_2_FAD-bd"/>
</dbReference>
<dbReference type="PANTHER" id="PTHR42949:SF3">
    <property type="entry name" value="ANAEROBIC GLYCEROL-3-PHOSPHATE DEHYDROGENASE SUBUNIT B"/>
    <property type="match status" value="1"/>
</dbReference>
<comment type="catalytic activity">
    <reaction evidence="4">
        <text>a quinone + sn-glycerol 3-phosphate = dihydroxyacetone phosphate + a quinol</text>
        <dbReference type="Rhea" id="RHEA:18977"/>
        <dbReference type="ChEBI" id="CHEBI:24646"/>
        <dbReference type="ChEBI" id="CHEBI:57597"/>
        <dbReference type="ChEBI" id="CHEBI:57642"/>
        <dbReference type="ChEBI" id="CHEBI:132124"/>
        <dbReference type="EC" id="1.1.5.3"/>
    </reaction>
</comment>
<comment type="subunit">
    <text evidence="4">Composed of a catalytic GlpA/B dimer and of membrane bound GlpC.</text>
</comment>
<name>A0ABS2ZXG8_9VIBR</name>
<evidence type="ECO:0000259" key="5">
    <source>
        <dbReference type="Pfam" id="PF00890"/>
    </source>
</evidence>
<dbReference type="Pfam" id="PF00890">
    <property type="entry name" value="FAD_binding_2"/>
    <property type="match status" value="1"/>
</dbReference>
<dbReference type="GO" id="GO:0004368">
    <property type="term" value="F:glycerol-3-phosphate dehydrogenase (quinone) activity"/>
    <property type="evidence" value="ECO:0007669"/>
    <property type="project" value="UniProtKB-EC"/>
</dbReference>
<dbReference type="InterPro" id="IPR009158">
    <property type="entry name" value="G3P_DH_GlpB_su"/>
</dbReference>
<organism evidence="6 7">
    <name type="scientific">Vibrio neptunius</name>
    <dbReference type="NCBI Taxonomy" id="170651"/>
    <lineage>
        <taxon>Bacteria</taxon>
        <taxon>Pseudomonadati</taxon>
        <taxon>Pseudomonadota</taxon>
        <taxon>Gammaproteobacteria</taxon>
        <taxon>Vibrionales</taxon>
        <taxon>Vibrionaceae</taxon>
        <taxon>Vibrio</taxon>
    </lineage>
</organism>
<dbReference type="PIRSF" id="PIRSF000141">
    <property type="entry name" value="Anaerobic_G3P_dh"/>
    <property type="match status" value="1"/>
</dbReference>
<keyword evidence="3 4" id="KW-0560">Oxidoreductase</keyword>
<comment type="caution">
    <text evidence="6">The sequence shown here is derived from an EMBL/GenBank/DDBJ whole genome shotgun (WGS) entry which is preliminary data.</text>
</comment>
<dbReference type="NCBIfam" id="NF003719">
    <property type="entry name" value="PRK05329.1-2"/>
    <property type="match status" value="1"/>
</dbReference>
<reference evidence="6 7" key="1">
    <citation type="submission" date="2021-02" db="EMBL/GenBank/DDBJ databases">
        <title>Draft Genome Sequences of 5 Vibrio neptunius Strains Isolated From of Bivalve Hatcheries.</title>
        <authorList>
            <person name="Galvis F."/>
            <person name="Barja J.L."/>
            <person name="Lemos M.L."/>
            <person name="Balado M."/>
        </authorList>
    </citation>
    <scope>NUCLEOTIDE SEQUENCE [LARGE SCALE GENOMIC DNA]</scope>
    <source>
        <strain evidence="6 7">PP-145.98</strain>
    </source>
</reference>
<evidence type="ECO:0000256" key="4">
    <source>
        <dbReference type="HAMAP-Rule" id="MF_00753"/>
    </source>
</evidence>
<evidence type="ECO:0000313" key="6">
    <source>
        <dbReference type="EMBL" id="MBN3576956.1"/>
    </source>
</evidence>
<dbReference type="PANTHER" id="PTHR42949">
    <property type="entry name" value="ANAEROBIC GLYCEROL-3-PHOSPHATE DEHYDROGENASE SUBUNIT B"/>
    <property type="match status" value="1"/>
</dbReference>
<dbReference type="InterPro" id="IPR036188">
    <property type="entry name" value="FAD/NAD-bd_sf"/>
</dbReference>
<evidence type="ECO:0000256" key="3">
    <source>
        <dbReference type="ARBA" id="ARBA00023002"/>
    </source>
</evidence>
<evidence type="ECO:0000313" key="7">
    <source>
        <dbReference type="Proteomes" id="UP000779070"/>
    </source>
</evidence>
<comment type="similarity">
    <text evidence="4">Belongs to the anaerobic G-3-P dehydrogenase subunit B family.</text>
</comment>
<dbReference type="HAMAP" id="MF_00753">
    <property type="entry name" value="Glycerol3P_GlpB"/>
    <property type="match status" value="1"/>
</dbReference>
<comment type="pathway">
    <text evidence="4">Polyol metabolism; glycerol degradation via glycerol kinase pathway; glycerone phosphate from sn-glycerol 3-phosphate (anaerobic route): step 1/1.</text>
</comment>
<dbReference type="EC" id="1.1.5.3" evidence="4"/>
<dbReference type="InterPro" id="IPR051691">
    <property type="entry name" value="Metab_Enz_Cyan_OpOx_G3PDH"/>
</dbReference>
<dbReference type="Proteomes" id="UP000779070">
    <property type="component" value="Unassembled WGS sequence"/>
</dbReference>
<keyword evidence="7" id="KW-1185">Reference proteome</keyword>